<keyword evidence="7" id="KW-1185">Reference proteome</keyword>
<dbReference type="AlphaFoldDB" id="A0AA39ISN5"/>
<keyword evidence="1" id="KW-0479">Metal-binding</keyword>
<feature type="transmembrane region" description="Helical" evidence="4">
    <location>
        <begin position="599"/>
        <end position="622"/>
    </location>
</feature>
<dbReference type="Proteomes" id="UP001175271">
    <property type="component" value="Unassembled WGS sequence"/>
</dbReference>
<feature type="transmembrane region" description="Helical" evidence="4">
    <location>
        <begin position="431"/>
        <end position="452"/>
    </location>
</feature>
<feature type="domain" description="RING-CH-type" evidence="5">
    <location>
        <begin position="1"/>
        <end position="62"/>
    </location>
</feature>
<evidence type="ECO:0000259" key="5">
    <source>
        <dbReference type="PROSITE" id="PS51292"/>
    </source>
</evidence>
<keyword evidence="4" id="KW-0472">Membrane</keyword>
<dbReference type="InterPro" id="IPR011016">
    <property type="entry name" value="Znf_RING-CH"/>
</dbReference>
<evidence type="ECO:0000256" key="1">
    <source>
        <dbReference type="ARBA" id="ARBA00022723"/>
    </source>
</evidence>
<feature type="transmembrane region" description="Helical" evidence="4">
    <location>
        <begin position="282"/>
        <end position="304"/>
    </location>
</feature>
<evidence type="ECO:0000256" key="2">
    <source>
        <dbReference type="ARBA" id="ARBA00022771"/>
    </source>
</evidence>
<feature type="transmembrane region" description="Helical" evidence="4">
    <location>
        <begin position="311"/>
        <end position="331"/>
    </location>
</feature>
<feature type="transmembrane region" description="Helical" evidence="4">
    <location>
        <begin position="478"/>
        <end position="500"/>
    </location>
</feature>
<reference evidence="6" key="1">
    <citation type="submission" date="2023-06" db="EMBL/GenBank/DDBJ databases">
        <title>Genomic analysis of the entomopathogenic nematode Steinernema hermaphroditum.</title>
        <authorList>
            <person name="Schwarz E.M."/>
            <person name="Heppert J.K."/>
            <person name="Baniya A."/>
            <person name="Schwartz H.T."/>
            <person name="Tan C.-H."/>
            <person name="Antoshechkin I."/>
            <person name="Sternberg P.W."/>
            <person name="Goodrich-Blair H."/>
            <person name="Dillman A.R."/>
        </authorList>
    </citation>
    <scope>NUCLEOTIDE SEQUENCE</scope>
    <source>
        <strain evidence="6">PS9179</strain>
        <tissue evidence="6">Whole animal</tissue>
    </source>
</reference>
<feature type="transmembrane region" description="Helical" evidence="4">
    <location>
        <begin position="381"/>
        <end position="404"/>
    </location>
</feature>
<dbReference type="Gene3D" id="3.30.40.10">
    <property type="entry name" value="Zinc/RING finger domain, C3HC4 (zinc finger)"/>
    <property type="match status" value="1"/>
</dbReference>
<keyword evidence="3" id="KW-0862">Zinc</keyword>
<evidence type="ECO:0000313" key="7">
    <source>
        <dbReference type="Proteomes" id="UP001175271"/>
    </source>
</evidence>
<feature type="transmembrane region" description="Helical" evidence="4">
    <location>
        <begin position="634"/>
        <end position="654"/>
    </location>
</feature>
<evidence type="ECO:0000313" key="6">
    <source>
        <dbReference type="EMBL" id="KAK0429120.1"/>
    </source>
</evidence>
<dbReference type="SUPFAM" id="SSF57850">
    <property type="entry name" value="RING/U-box"/>
    <property type="match status" value="1"/>
</dbReference>
<comment type="caution">
    <text evidence="6">The sequence shown here is derived from an EMBL/GenBank/DDBJ whole genome shotgun (WGS) entry which is preliminary data.</text>
</comment>
<dbReference type="PROSITE" id="PS51292">
    <property type="entry name" value="ZF_RING_CH"/>
    <property type="match status" value="1"/>
</dbReference>
<dbReference type="Pfam" id="PF12906">
    <property type="entry name" value="RINGv"/>
    <property type="match status" value="1"/>
</dbReference>
<dbReference type="CDD" id="cd16495">
    <property type="entry name" value="RING_CH-C4HC3_MARCH"/>
    <property type="match status" value="1"/>
</dbReference>
<dbReference type="SMART" id="SM00744">
    <property type="entry name" value="RINGv"/>
    <property type="match status" value="1"/>
</dbReference>
<gene>
    <name evidence="6" type="ORF">QR680_011208</name>
</gene>
<dbReference type="InterPro" id="IPR013083">
    <property type="entry name" value="Znf_RING/FYVE/PHD"/>
</dbReference>
<organism evidence="6 7">
    <name type="scientific">Steinernema hermaphroditum</name>
    <dbReference type="NCBI Taxonomy" id="289476"/>
    <lineage>
        <taxon>Eukaryota</taxon>
        <taxon>Metazoa</taxon>
        <taxon>Ecdysozoa</taxon>
        <taxon>Nematoda</taxon>
        <taxon>Chromadorea</taxon>
        <taxon>Rhabditida</taxon>
        <taxon>Tylenchina</taxon>
        <taxon>Panagrolaimomorpha</taxon>
        <taxon>Strongyloidoidea</taxon>
        <taxon>Steinernematidae</taxon>
        <taxon>Steinernema</taxon>
    </lineage>
</organism>
<dbReference type="GO" id="GO:0008270">
    <property type="term" value="F:zinc ion binding"/>
    <property type="evidence" value="ECO:0007669"/>
    <property type="project" value="UniProtKB-KW"/>
</dbReference>
<sequence length="719" mass="83197">MDEEEASCRICYAGADDEPLYSPCRCSGTAKYIHQTCWERLCEHRPRKDDKCDLCLCEIHSQEVEVDRGLVTRIVLLQALNLYFLEGLFRVIMISSFIINSFWQEHFSSITFHILCRSYRRREETGKWLFGEAFAQSRLPSVGKVHSREKIRNVTSWQVVKHDGTLAAYFIGLACAFALAGELLDMSPSIIGSLLWTYVWKTDSFSSPSNLTSSYFRNEILNLTSHEQTKCAMNGIREESFAEIIYSVSSTVLEMMEYWWQLIPILAIVMFAFITRESIVNVTFSVLHSIWLGFFINSLIMVSCTGWLPEIYMSLGSASQYMLMLVVGYYFLDTPATNFLEALGSYIPLSFDSSAVLHPFRYQSYSENVKSALKSLFFSHFFMVISFSIPLTLSSCFMPSWLFLGDCLHGEDLSLGGKRSLLGVELGGVNMMFKVIFVVHYICNTSLTYDYFFKMQDFVSKEVFEGDRSKPFSSSNEALAWSFVFSCFLTLYFCFLAFLGRSLFFFGLVPSYFDVYQNDLFAHLTLGFTLGYLFFLSVGDAVKYACMFIGCLSIAFAYSMFFESAAAAPLRAETVFIITWMFTEIDLWEYDNLRNMKKLLKISSLLLYCSIPAHIIKVAYGYSDVYDAYSSDAYILFWFVSLLLALFFKCVSFLTKLTYHLKYEYGEIVKELVNYERSQEGRRPLKQVFNDFIREYRNWSVYKWLKDRYITMNEEEDDE</sequence>
<evidence type="ECO:0000256" key="4">
    <source>
        <dbReference type="SAM" id="Phobius"/>
    </source>
</evidence>
<feature type="transmembrane region" description="Helical" evidence="4">
    <location>
        <begin position="258"/>
        <end position="276"/>
    </location>
</feature>
<keyword evidence="4" id="KW-1133">Transmembrane helix</keyword>
<proteinExistence type="predicted"/>
<evidence type="ECO:0000256" key="3">
    <source>
        <dbReference type="ARBA" id="ARBA00022833"/>
    </source>
</evidence>
<dbReference type="EMBL" id="JAUCMV010000001">
    <property type="protein sequence ID" value="KAK0429120.1"/>
    <property type="molecule type" value="Genomic_DNA"/>
</dbReference>
<feature type="transmembrane region" description="Helical" evidence="4">
    <location>
        <begin position="520"/>
        <end position="538"/>
    </location>
</feature>
<protein>
    <recommendedName>
        <fullName evidence="5">RING-CH-type domain-containing protein</fullName>
    </recommendedName>
</protein>
<accession>A0AA39ISN5</accession>
<keyword evidence="2" id="KW-0863">Zinc-finger</keyword>
<name>A0AA39ISN5_9BILA</name>
<keyword evidence="4" id="KW-0812">Transmembrane</keyword>